<evidence type="ECO:0000259" key="4">
    <source>
        <dbReference type="SMART" id="SM00806"/>
    </source>
</evidence>
<dbReference type="Pfam" id="PF03915">
    <property type="entry name" value="AIP3"/>
    <property type="match status" value="1"/>
</dbReference>
<protein>
    <submittedName>
        <fullName evidence="5">HER223Wp</fullName>
    </submittedName>
</protein>
<feature type="compositionally biased region" description="Low complexity" evidence="3">
    <location>
        <begin position="162"/>
        <end position="175"/>
    </location>
</feature>
<proteinExistence type="predicted"/>
<gene>
    <name evidence="5" type="ORF">AW171_hschr53453</name>
</gene>
<dbReference type="EMBL" id="CP014245">
    <property type="protein sequence ID" value="AMD21501.1"/>
    <property type="molecule type" value="Genomic_DNA"/>
</dbReference>
<dbReference type="GeneID" id="28724791"/>
<keyword evidence="6" id="KW-1185">Reference proteome</keyword>
<dbReference type="GO" id="GO:0030010">
    <property type="term" value="P:establishment of cell polarity"/>
    <property type="evidence" value="ECO:0007669"/>
    <property type="project" value="TreeGrafter"/>
</dbReference>
<dbReference type="InterPro" id="IPR022782">
    <property type="entry name" value="AIP3-like_C"/>
</dbReference>
<evidence type="ECO:0000313" key="5">
    <source>
        <dbReference type="EMBL" id="AMD21501.1"/>
    </source>
</evidence>
<feature type="compositionally biased region" description="Polar residues" evidence="3">
    <location>
        <begin position="181"/>
        <end position="194"/>
    </location>
</feature>
<feature type="compositionally biased region" description="Basic and acidic residues" evidence="3">
    <location>
        <begin position="715"/>
        <end position="725"/>
    </location>
</feature>
<keyword evidence="1 2" id="KW-0175">Coiled coil</keyword>
<feature type="domain" description="Actin interacting protein 3 C-terminal" evidence="4">
    <location>
        <begin position="319"/>
        <end position="722"/>
    </location>
</feature>
<feature type="region of interest" description="Disordered" evidence="3">
    <location>
        <begin position="132"/>
        <end position="234"/>
    </location>
</feature>
<dbReference type="Proteomes" id="UP000243052">
    <property type="component" value="Chromosome v"/>
</dbReference>
<sequence>MSSQSSQRTNKSLPTSLMDVKPMSTVESSVTKLLISTKSLLEKLKQWSKRLATEEQVSDSFVQLGNDFKLVSKHFLHAGLDVVDLGDVPMELRLILERALSEPATEETINKYLPQIREIIVNLLDKLKGKQQQLKQRKNEQRTSAGSTRSIPPSSRFGEGRGSVPNSNGSSGVVNEVPRTVTDSRSHSVPNASTIDDPVANDVKYSTVDRQSSKQSNNVQNDEDPLSQLKNGNTLQRRASKRFSAYHMAKLTHISNADTPTPVLPTSAEFSMKSQPNTRGTTNKHIELATHNSDDEGEVTESTNRPSRYIGDGSTVTVFLKLNNRVKKCTATLPLTFNQIRLLFVEKFTYSPGGDSFPDIYIKEPGHDVAYELEESQLHFIKDDTVLQLQLDSLSPTQADWSKKLEEFKAEVLDSQRAMFNELKNLVMANDRASSGSPLSLTSGVPQQNVAEQVRSIKHDLSILSQAHNNSNQTLKNTITTMLEKVKKFQSLNLNASSPANRVYMEQSHTKLSELSDTLLAKVDDLQDIIEALRKDVAIRGAKPSRKKLESVQQELKNANADLERMEEYLEIEKPNWKKIWEFELDKVCEEQQFLTLQEDLVFDLKEDLNKANETFELVELCCQEQEKNPKRTRAGPILPLARPSAYSELRNRVLMEVEKLNPDHVSRLQAIERAEKLREKELQYRDGSAFESELEDFIEKGNFKRAGGIEEIERHRKERDEQNLRETFGSGML</sequence>
<dbReference type="OrthoDB" id="783096at2759"/>
<dbReference type="InterPro" id="IPR056279">
    <property type="entry name" value="Aip3p_Bud6_N"/>
</dbReference>
<evidence type="ECO:0000256" key="2">
    <source>
        <dbReference type="SAM" id="Coils"/>
    </source>
</evidence>
<name>A0A0X8HU59_9SACH</name>
<dbReference type="PANTHER" id="PTHR22741:SF10">
    <property type="entry name" value="COILED-COIL DOMAIN-CONTAINING PROTEIN CG32809"/>
    <property type="match status" value="1"/>
</dbReference>
<reference evidence="5 6" key="1">
    <citation type="submission" date="2016-01" db="EMBL/GenBank/DDBJ databases">
        <title>Genome sequence of the yeast Holleya sinecauda.</title>
        <authorList>
            <person name="Dietrich F.S."/>
        </authorList>
    </citation>
    <scope>NUCLEOTIDE SEQUENCE [LARGE SCALE GENOMIC DNA]</scope>
    <source>
        <strain evidence="5 6">ATCC 58844</strain>
    </source>
</reference>
<feature type="region of interest" description="Disordered" evidence="3">
    <location>
        <begin position="715"/>
        <end position="734"/>
    </location>
</feature>
<dbReference type="AlphaFoldDB" id="A0A0X8HU59"/>
<evidence type="ECO:0000256" key="3">
    <source>
        <dbReference type="SAM" id="MobiDB-lite"/>
    </source>
</evidence>
<feature type="coiled-coil region" evidence="2">
    <location>
        <begin position="516"/>
        <end position="573"/>
    </location>
</feature>
<dbReference type="SMART" id="SM00806">
    <property type="entry name" value="AIP3"/>
    <property type="match status" value="1"/>
</dbReference>
<dbReference type="InterPro" id="IPR005613">
    <property type="entry name" value="AIP3_C"/>
</dbReference>
<dbReference type="InterPro" id="IPR051825">
    <property type="entry name" value="SRCIN1"/>
</dbReference>
<organism evidence="5 6">
    <name type="scientific">Eremothecium sinecaudum</name>
    <dbReference type="NCBI Taxonomy" id="45286"/>
    <lineage>
        <taxon>Eukaryota</taxon>
        <taxon>Fungi</taxon>
        <taxon>Dikarya</taxon>
        <taxon>Ascomycota</taxon>
        <taxon>Saccharomycotina</taxon>
        <taxon>Saccharomycetes</taxon>
        <taxon>Saccharomycetales</taxon>
        <taxon>Saccharomycetaceae</taxon>
        <taxon>Eremothecium</taxon>
    </lineage>
</organism>
<feature type="compositionally biased region" description="Polar residues" evidence="3">
    <location>
        <begin position="142"/>
        <end position="153"/>
    </location>
</feature>
<accession>A0A0X8HU59</accession>
<dbReference type="Pfam" id="PF23153">
    <property type="entry name" value="Aip3p_Bud6_N"/>
    <property type="match status" value="1"/>
</dbReference>
<dbReference type="RefSeq" id="XP_017988497.1">
    <property type="nucleotide sequence ID" value="XM_018133008.1"/>
</dbReference>
<dbReference type="GO" id="GO:0005519">
    <property type="term" value="F:cytoskeletal regulatory protein binding"/>
    <property type="evidence" value="ECO:0007669"/>
    <property type="project" value="InterPro"/>
</dbReference>
<dbReference type="STRING" id="45286.A0A0X8HU59"/>
<evidence type="ECO:0000313" key="6">
    <source>
        <dbReference type="Proteomes" id="UP000243052"/>
    </source>
</evidence>
<evidence type="ECO:0000256" key="1">
    <source>
        <dbReference type="ARBA" id="ARBA00023054"/>
    </source>
</evidence>
<dbReference type="PANTHER" id="PTHR22741">
    <property type="entry name" value="P140CAP/SNIP-RELATED"/>
    <property type="match status" value="1"/>
</dbReference>
<dbReference type="GO" id="GO:0005737">
    <property type="term" value="C:cytoplasm"/>
    <property type="evidence" value="ECO:0007669"/>
    <property type="project" value="TreeGrafter"/>
</dbReference>
<feature type="compositionally biased region" description="Polar residues" evidence="3">
    <location>
        <begin position="208"/>
        <end position="220"/>
    </location>
</feature>
<dbReference type="GO" id="GO:0051286">
    <property type="term" value="C:cell tip"/>
    <property type="evidence" value="ECO:0007669"/>
    <property type="project" value="TreeGrafter"/>
</dbReference>
<dbReference type="Gene3D" id="1.20.58.1540">
    <property type="entry name" value="Actin interacting protein 3, C-terminal domain"/>
    <property type="match status" value="1"/>
</dbReference>